<protein>
    <submittedName>
        <fullName evidence="7">Transcriptional regulator, SARP family</fullName>
    </submittedName>
</protein>
<dbReference type="SUPFAM" id="SSF46894">
    <property type="entry name" value="C-terminal effector domain of the bipartite response regulators"/>
    <property type="match status" value="1"/>
</dbReference>
<dbReference type="PANTHER" id="PTHR35807:SF1">
    <property type="entry name" value="TRANSCRIPTIONAL REGULATOR REDD"/>
    <property type="match status" value="1"/>
</dbReference>
<dbReference type="eggNOG" id="COG3629">
    <property type="taxonomic scope" value="Bacteria"/>
</dbReference>
<reference evidence="7 8" key="1">
    <citation type="journal article" date="2009" name="Stand. Genomic Sci.">
        <title>Complete genome sequence of Stackebrandtia nassauensis type strain (LLR-40K-21).</title>
        <authorList>
            <person name="Munk C."/>
            <person name="Lapidus A."/>
            <person name="Copeland A."/>
            <person name="Jando M."/>
            <person name="Mayilraj S."/>
            <person name="Glavina Del Rio T."/>
            <person name="Nolan M."/>
            <person name="Chen F."/>
            <person name="Lucas S."/>
            <person name="Tice H."/>
            <person name="Cheng J.F."/>
            <person name="Han C."/>
            <person name="Detter J.C."/>
            <person name="Bruce D."/>
            <person name="Goodwin L."/>
            <person name="Chain P."/>
            <person name="Pitluck S."/>
            <person name="Goker M."/>
            <person name="Ovchinikova G."/>
            <person name="Pati A."/>
            <person name="Ivanova N."/>
            <person name="Mavromatis K."/>
            <person name="Chen A."/>
            <person name="Palaniappan K."/>
            <person name="Land M."/>
            <person name="Hauser L."/>
            <person name="Chang Y.J."/>
            <person name="Jeffries C.D."/>
            <person name="Bristow J."/>
            <person name="Eisen J.A."/>
            <person name="Markowitz V."/>
            <person name="Hugenholtz P."/>
            <person name="Kyrpides N.C."/>
            <person name="Klenk H.P."/>
        </authorList>
    </citation>
    <scope>NUCLEOTIDE SEQUENCE [LARGE SCALE GENOMIC DNA]</scope>
    <source>
        <strain evidence="8">DSM 44728 / CIP 108903 / NRRL B-16338 / NBRC 102104 / LLR-40K-21</strain>
    </source>
</reference>
<proteinExistence type="inferred from homology"/>
<dbReference type="PROSITE" id="PS51755">
    <property type="entry name" value="OMPR_PHOB"/>
    <property type="match status" value="1"/>
</dbReference>
<dbReference type="SMART" id="SM00862">
    <property type="entry name" value="Trans_reg_C"/>
    <property type="match status" value="1"/>
</dbReference>
<dbReference type="AlphaFoldDB" id="D3QAI8"/>
<keyword evidence="2" id="KW-0805">Transcription regulation</keyword>
<dbReference type="Gene3D" id="1.10.10.10">
    <property type="entry name" value="Winged helix-like DNA-binding domain superfamily/Winged helix DNA-binding domain"/>
    <property type="match status" value="1"/>
</dbReference>
<dbReference type="EMBL" id="CP001778">
    <property type="protein sequence ID" value="ADD42771.1"/>
    <property type="molecule type" value="Genomic_DNA"/>
</dbReference>
<dbReference type="Pfam" id="PF03704">
    <property type="entry name" value="BTAD"/>
    <property type="match status" value="1"/>
</dbReference>
<dbReference type="InterPro" id="IPR036388">
    <property type="entry name" value="WH-like_DNA-bd_sf"/>
</dbReference>
<evidence type="ECO:0000256" key="3">
    <source>
        <dbReference type="ARBA" id="ARBA00023125"/>
    </source>
</evidence>
<dbReference type="RefSeq" id="WP_013018342.1">
    <property type="nucleotide sequence ID" value="NC_013947.1"/>
</dbReference>
<dbReference type="InterPro" id="IPR005158">
    <property type="entry name" value="BTAD"/>
</dbReference>
<evidence type="ECO:0000256" key="5">
    <source>
        <dbReference type="PROSITE-ProRule" id="PRU01091"/>
    </source>
</evidence>
<name>D3QAI8_STANL</name>
<evidence type="ECO:0000256" key="1">
    <source>
        <dbReference type="ARBA" id="ARBA00005820"/>
    </source>
</evidence>
<gene>
    <name evidence="7" type="ordered locus">Snas_3100</name>
</gene>
<dbReference type="InterPro" id="IPR001867">
    <property type="entry name" value="OmpR/PhoB-type_DNA-bd"/>
</dbReference>
<dbReference type="GO" id="GO:0006355">
    <property type="term" value="P:regulation of DNA-templated transcription"/>
    <property type="evidence" value="ECO:0007669"/>
    <property type="project" value="InterPro"/>
</dbReference>
<dbReference type="Pfam" id="PF00486">
    <property type="entry name" value="Trans_reg_C"/>
    <property type="match status" value="1"/>
</dbReference>
<evidence type="ECO:0000256" key="2">
    <source>
        <dbReference type="ARBA" id="ARBA00023015"/>
    </source>
</evidence>
<evidence type="ECO:0000313" key="8">
    <source>
        <dbReference type="Proteomes" id="UP000000844"/>
    </source>
</evidence>
<dbReference type="SMART" id="SM01043">
    <property type="entry name" value="BTAD"/>
    <property type="match status" value="1"/>
</dbReference>
<accession>D3QAI8</accession>
<dbReference type="CDD" id="cd15831">
    <property type="entry name" value="BTAD"/>
    <property type="match status" value="1"/>
</dbReference>
<keyword evidence="8" id="KW-1185">Reference proteome</keyword>
<sequence length="262" mass="28420">MDIRLLGSVEVRVGDVSVALGGPKQAGLFTLIALHRNETVSIDRIVEATWQGAPPSGVRGQIQVYVSNLRRALAEAGGDRDRIQTRRSGYTLCAEAEEIDLARFEALTAEAREALRQGRLDTASALLRDALALWRGDAFEDIRVGFAEAEAARLEAMRLAALGTRLIVDLALGRCAEVAAESQALVRTYPLHEGLWARLMLALHCDGRSAEALDTYRRARTVLRSQVGMEPGPELRNVASLVWNGEPGEAQIARWTGALAGV</sequence>
<evidence type="ECO:0000313" key="7">
    <source>
        <dbReference type="EMBL" id="ADD42771.1"/>
    </source>
</evidence>
<keyword evidence="4" id="KW-0804">Transcription</keyword>
<organism evidence="7 8">
    <name type="scientific">Stackebrandtia nassauensis (strain DSM 44728 / CIP 108903 / NRRL B-16338 / NBRC 102104 / LLR-40K-21)</name>
    <dbReference type="NCBI Taxonomy" id="446470"/>
    <lineage>
        <taxon>Bacteria</taxon>
        <taxon>Bacillati</taxon>
        <taxon>Actinomycetota</taxon>
        <taxon>Actinomycetes</taxon>
        <taxon>Glycomycetales</taxon>
        <taxon>Glycomycetaceae</taxon>
        <taxon>Stackebrandtia</taxon>
    </lineage>
</organism>
<comment type="similarity">
    <text evidence="1">Belongs to the AfsR/DnrI/RedD regulatory family.</text>
</comment>
<evidence type="ECO:0000256" key="4">
    <source>
        <dbReference type="ARBA" id="ARBA00023163"/>
    </source>
</evidence>
<dbReference type="HOGENOM" id="CLU_004665_0_0_11"/>
<feature type="DNA-binding region" description="OmpR/PhoB-type" evidence="5">
    <location>
        <begin position="1"/>
        <end position="94"/>
    </location>
</feature>
<dbReference type="Gene3D" id="1.25.40.10">
    <property type="entry name" value="Tetratricopeptide repeat domain"/>
    <property type="match status" value="1"/>
</dbReference>
<dbReference type="Proteomes" id="UP000000844">
    <property type="component" value="Chromosome"/>
</dbReference>
<dbReference type="KEGG" id="sna:Snas_3100"/>
<dbReference type="PANTHER" id="PTHR35807">
    <property type="entry name" value="TRANSCRIPTIONAL REGULATOR REDD-RELATED"/>
    <property type="match status" value="1"/>
</dbReference>
<dbReference type="GO" id="GO:0000160">
    <property type="term" value="P:phosphorelay signal transduction system"/>
    <property type="evidence" value="ECO:0007669"/>
    <property type="project" value="InterPro"/>
</dbReference>
<keyword evidence="3 5" id="KW-0238">DNA-binding</keyword>
<dbReference type="InterPro" id="IPR011990">
    <property type="entry name" value="TPR-like_helical_dom_sf"/>
</dbReference>
<dbReference type="InterPro" id="IPR051677">
    <property type="entry name" value="AfsR-DnrI-RedD_regulator"/>
</dbReference>
<dbReference type="InterPro" id="IPR016032">
    <property type="entry name" value="Sig_transdc_resp-reg_C-effctor"/>
</dbReference>
<dbReference type="GO" id="GO:0003677">
    <property type="term" value="F:DNA binding"/>
    <property type="evidence" value="ECO:0007669"/>
    <property type="project" value="UniProtKB-UniRule"/>
</dbReference>
<evidence type="ECO:0000259" key="6">
    <source>
        <dbReference type="PROSITE" id="PS51755"/>
    </source>
</evidence>
<feature type="domain" description="OmpR/PhoB-type" evidence="6">
    <location>
        <begin position="1"/>
        <end position="94"/>
    </location>
</feature>
<dbReference type="SUPFAM" id="SSF48452">
    <property type="entry name" value="TPR-like"/>
    <property type="match status" value="1"/>
</dbReference>
<dbReference type="STRING" id="446470.Snas_3100"/>